<reference evidence="1 2" key="2">
    <citation type="journal article" date="2010" name="Stand. Genomic Sci.">
        <title>Complete genome sequence of Chitinophaga pinensis type strain (UQM 2034).</title>
        <authorList>
            <person name="Glavina Del Rio T."/>
            <person name="Abt B."/>
            <person name="Spring S."/>
            <person name="Lapidus A."/>
            <person name="Nolan M."/>
            <person name="Tice H."/>
            <person name="Copeland A."/>
            <person name="Cheng J.F."/>
            <person name="Chen F."/>
            <person name="Bruce D."/>
            <person name="Goodwin L."/>
            <person name="Pitluck S."/>
            <person name="Ivanova N."/>
            <person name="Mavromatis K."/>
            <person name="Mikhailova N."/>
            <person name="Pati A."/>
            <person name="Chen A."/>
            <person name="Palaniappan K."/>
            <person name="Land M."/>
            <person name="Hauser L."/>
            <person name="Chang Y.J."/>
            <person name="Jeffries C.D."/>
            <person name="Chain P."/>
            <person name="Saunders E."/>
            <person name="Detter J.C."/>
            <person name="Brettin T."/>
            <person name="Rohde M."/>
            <person name="Goker M."/>
            <person name="Bristow J."/>
            <person name="Eisen J.A."/>
            <person name="Markowitz V."/>
            <person name="Hugenholtz P."/>
            <person name="Kyrpides N.C."/>
            <person name="Klenk H.P."/>
            <person name="Lucas S."/>
        </authorList>
    </citation>
    <scope>NUCLEOTIDE SEQUENCE [LARGE SCALE GENOMIC DNA]</scope>
    <source>
        <strain evidence="2">ATCC 43595 / DSM 2588 / LMG 13176 / NBRC 15968 / NCIMB 11800 / UQM 2034</strain>
    </source>
</reference>
<dbReference type="EMBL" id="CP001699">
    <property type="protein sequence ID" value="ACU61845.1"/>
    <property type="molecule type" value="Genomic_DNA"/>
</dbReference>
<organism evidence="1 2">
    <name type="scientific">Chitinophaga pinensis (strain ATCC 43595 / DSM 2588 / LMG 13176 / NBRC 15968 / NCIMB 11800 / UQM 2034)</name>
    <dbReference type="NCBI Taxonomy" id="485918"/>
    <lineage>
        <taxon>Bacteria</taxon>
        <taxon>Pseudomonadati</taxon>
        <taxon>Bacteroidota</taxon>
        <taxon>Chitinophagia</taxon>
        <taxon>Chitinophagales</taxon>
        <taxon>Chitinophagaceae</taxon>
        <taxon>Chitinophaga</taxon>
    </lineage>
</organism>
<evidence type="ECO:0000313" key="1">
    <source>
        <dbReference type="EMBL" id="ACU61845.1"/>
    </source>
</evidence>
<proteinExistence type="predicted"/>
<dbReference type="Proteomes" id="UP000002215">
    <property type="component" value="Chromosome"/>
</dbReference>
<sequence length="36" mass="4331">MTEYITLEKGQLAKQLTLNQVKKRIYYNCVIWVQTI</sequence>
<gene>
    <name evidence="1" type="ordered locus">Cpin_4399</name>
</gene>
<dbReference type="KEGG" id="cpi:Cpin_4399"/>
<accession>A0A979G6N7</accession>
<dbReference type="AlphaFoldDB" id="A0A979G6N7"/>
<reference evidence="2" key="1">
    <citation type="submission" date="2009-08" db="EMBL/GenBank/DDBJ databases">
        <title>The complete genome of Chitinophaga pinensis DSM 2588.</title>
        <authorList>
            <consortium name="US DOE Joint Genome Institute (JGI-PGF)"/>
            <person name="Lucas S."/>
            <person name="Copeland A."/>
            <person name="Lapidus A."/>
            <person name="Glavina del Rio T."/>
            <person name="Dalin E."/>
            <person name="Tice H."/>
            <person name="Bruce D."/>
            <person name="Goodwin L."/>
            <person name="Pitluck S."/>
            <person name="Kyrpides N."/>
            <person name="Mavromatis K."/>
            <person name="Ivanova N."/>
            <person name="Mikhailova N."/>
            <person name="Sims D."/>
            <person name="Meinche L."/>
            <person name="Brettin T."/>
            <person name="Detter J.C."/>
            <person name="Han C."/>
            <person name="Larimer F."/>
            <person name="Land M."/>
            <person name="Hauser L."/>
            <person name="Markowitz V."/>
            <person name="Cheng J.-F."/>
            <person name="Hugenholtz P."/>
            <person name="Woyke T."/>
            <person name="Wu D."/>
            <person name="Spring S."/>
            <person name="Klenk H.-P."/>
            <person name="Eisen J.A."/>
        </authorList>
    </citation>
    <scope>NUCLEOTIDE SEQUENCE [LARGE SCALE GENOMIC DNA]</scope>
    <source>
        <strain evidence="2">ATCC 43595 / DSM 2588 / LMG 13176 / NBRC 15968 / NCIMB 11800 / UQM 2034</strain>
    </source>
</reference>
<name>A0A979G6N7_CHIPD</name>
<protein>
    <submittedName>
        <fullName evidence="1">Uncharacterized protein</fullName>
    </submittedName>
</protein>
<evidence type="ECO:0000313" key="2">
    <source>
        <dbReference type="Proteomes" id="UP000002215"/>
    </source>
</evidence>